<sequence length="300" mass="33418">MGRRHGANCTNGSVYTYHEKAKDKRESGWGSLAARLGKDSMKNFDCCCLTLQPCKEPVVTPDGYLFDKMAVIEYMVHQKKEIAKRLKEYERQTEKSQREARLKASEGDKLEKKLFLETEKSIRTKQAHDSSKERGASKPAAGASVSNMADGKDKVLPSFWIPNETPDNKDTTISKPDEKVRCPMSGKALRMKDLIDVNFTLVKDPDDKRSLIVKDDERYMCAVTKDLLNNSVPCAVLRDTGDVVTMECVEKLIKPDMRNPISGKILREKDIIPLQRGATGFAGSGVELKAVKAGAAMQVT</sequence>
<evidence type="ECO:0000256" key="4">
    <source>
        <dbReference type="PIRNR" id="PIRNR023577"/>
    </source>
</evidence>
<dbReference type="InterPro" id="IPR031790">
    <property type="entry name" value="Znf-NOSIP"/>
</dbReference>
<evidence type="ECO:0000259" key="7">
    <source>
        <dbReference type="Pfam" id="PF15906"/>
    </source>
</evidence>
<name>A0A7J7K2B0_BUGNE</name>
<proteinExistence type="inferred from homology"/>
<feature type="compositionally biased region" description="Basic and acidic residues" evidence="6">
    <location>
        <begin position="121"/>
        <end position="136"/>
    </location>
</feature>
<organism evidence="8 9">
    <name type="scientific">Bugula neritina</name>
    <name type="common">Brown bryozoan</name>
    <name type="synonym">Sertularia neritina</name>
    <dbReference type="NCBI Taxonomy" id="10212"/>
    <lineage>
        <taxon>Eukaryota</taxon>
        <taxon>Metazoa</taxon>
        <taxon>Spiralia</taxon>
        <taxon>Lophotrochozoa</taxon>
        <taxon>Bryozoa</taxon>
        <taxon>Gymnolaemata</taxon>
        <taxon>Cheilostomatida</taxon>
        <taxon>Flustrina</taxon>
        <taxon>Buguloidea</taxon>
        <taxon>Bugulidae</taxon>
        <taxon>Bugula</taxon>
    </lineage>
</organism>
<evidence type="ECO:0000313" key="9">
    <source>
        <dbReference type="Proteomes" id="UP000593567"/>
    </source>
</evidence>
<feature type="region of interest" description="Disordered" evidence="6">
    <location>
        <begin position="121"/>
        <end position="179"/>
    </location>
</feature>
<keyword evidence="5" id="KW-0175">Coiled coil</keyword>
<dbReference type="Proteomes" id="UP000593567">
    <property type="component" value="Unassembled WGS sequence"/>
</dbReference>
<dbReference type="CDD" id="cd16661">
    <property type="entry name" value="RING-Ubox1_NOSIP"/>
    <property type="match status" value="1"/>
</dbReference>
<evidence type="ECO:0000256" key="2">
    <source>
        <dbReference type="ARBA" id="ARBA00008126"/>
    </source>
</evidence>
<dbReference type="GO" id="GO:0005634">
    <property type="term" value="C:nucleus"/>
    <property type="evidence" value="ECO:0007669"/>
    <property type="project" value="UniProtKB-SubCell"/>
</dbReference>
<evidence type="ECO:0000313" key="8">
    <source>
        <dbReference type="EMBL" id="KAF6032780.1"/>
    </source>
</evidence>
<dbReference type="OrthoDB" id="116827at2759"/>
<dbReference type="PANTHER" id="PTHR13063:SF10">
    <property type="entry name" value="NITRIC OXIDE SYNTHASE-INTERACTING PROTEIN"/>
    <property type="match status" value="1"/>
</dbReference>
<evidence type="ECO:0000256" key="3">
    <source>
        <dbReference type="ARBA" id="ARBA00023242"/>
    </source>
</evidence>
<comment type="subcellular location">
    <subcellularLocation>
        <location evidence="1 4">Nucleus</location>
    </subcellularLocation>
</comment>
<evidence type="ECO:0000256" key="1">
    <source>
        <dbReference type="ARBA" id="ARBA00004123"/>
    </source>
</evidence>
<dbReference type="EMBL" id="VXIV02001478">
    <property type="protein sequence ID" value="KAF6032780.1"/>
    <property type="molecule type" value="Genomic_DNA"/>
</dbReference>
<feature type="compositionally biased region" description="Basic and acidic residues" evidence="6">
    <location>
        <begin position="166"/>
        <end position="179"/>
    </location>
</feature>
<feature type="coiled-coil region" evidence="5">
    <location>
        <begin position="72"/>
        <end position="106"/>
    </location>
</feature>
<keyword evidence="9" id="KW-1185">Reference proteome</keyword>
<dbReference type="PANTHER" id="PTHR13063">
    <property type="entry name" value="ENOS INTERACTING PROTEIN"/>
    <property type="match status" value="1"/>
</dbReference>
<dbReference type="PIRSF" id="PIRSF023577">
    <property type="entry name" value="ENOS_interacting"/>
    <property type="match status" value="1"/>
</dbReference>
<reference evidence="8" key="1">
    <citation type="submission" date="2020-06" db="EMBL/GenBank/DDBJ databases">
        <title>Draft genome of Bugula neritina, a colonial animal packing powerful symbionts and potential medicines.</title>
        <authorList>
            <person name="Rayko M."/>
        </authorList>
    </citation>
    <scope>NUCLEOTIDE SEQUENCE [LARGE SCALE GENOMIC DNA]</scope>
    <source>
        <strain evidence="8">Kwan_BN1</strain>
    </source>
</reference>
<comment type="similarity">
    <text evidence="2 4">Belongs to the NOSIP family.</text>
</comment>
<accession>A0A7J7K2B0</accession>
<dbReference type="InterPro" id="IPR016818">
    <property type="entry name" value="NOSIP"/>
</dbReference>
<comment type="caution">
    <text evidence="8">The sequence shown here is derived from an EMBL/GenBank/DDBJ whole genome shotgun (WGS) entry which is preliminary data.</text>
</comment>
<dbReference type="GO" id="GO:0061630">
    <property type="term" value="F:ubiquitin protein ligase activity"/>
    <property type="evidence" value="ECO:0007669"/>
    <property type="project" value="InterPro"/>
</dbReference>
<keyword evidence="3 4" id="KW-0539">Nucleus</keyword>
<dbReference type="Gene3D" id="3.30.40.10">
    <property type="entry name" value="Zinc/RING finger domain, C3HC4 (zinc finger)"/>
    <property type="match status" value="2"/>
</dbReference>
<protein>
    <submittedName>
        <fullName evidence="8">NOSIP</fullName>
    </submittedName>
</protein>
<dbReference type="SUPFAM" id="SSF57850">
    <property type="entry name" value="RING/U-box"/>
    <property type="match status" value="2"/>
</dbReference>
<dbReference type="CDD" id="cd16662">
    <property type="entry name" value="RING-Ubox2_NOSIP"/>
    <property type="match status" value="1"/>
</dbReference>
<dbReference type="InterPro" id="IPR013083">
    <property type="entry name" value="Znf_RING/FYVE/PHD"/>
</dbReference>
<dbReference type="Pfam" id="PF15906">
    <property type="entry name" value="zf-NOSIP"/>
    <property type="match status" value="1"/>
</dbReference>
<evidence type="ECO:0000256" key="5">
    <source>
        <dbReference type="SAM" id="Coils"/>
    </source>
</evidence>
<dbReference type="AlphaFoldDB" id="A0A7J7K2B0"/>
<evidence type="ECO:0000256" key="6">
    <source>
        <dbReference type="SAM" id="MobiDB-lite"/>
    </source>
</evidence>
<gene>
    <name evidence="8" type="ORF">EB796_008917</name>
</gene>
<feature type="domain" description="Nitric oxide synthase-interacting protein zinc-finger" evidence="7">
    <location>
        <begin position="5"/>
        <end position="79"/>
    </location>
</feature>